<dbReference type="Pfam" id="PF00078">
    <property type="entry name" value="RVT_1"/>
    <property type="match status" value="1"/>
</dbReference>
<comment type="caution">
    <text evidence="2">The sequence shown here is derived from an EMBL/GenBank/DDBJ whole genome shotgun (WGS) entry which is preliminary data.</text>
</comment>
<dbReference type="SUPFAM" id="SSF56672">
    <property type="entry name" value="DNA/RNA polymerases"/>
    <property type="match status" value="1"/>
</dbReference>
<evidence type="ECO:0000313" key="3">
    <source>
        <dbReference type="Proteomes" id="UP001157418"/>
    </source>
</evidence>
<dbReference type="InterPro" id="IPR000477">
    <property type="entry name" value="RT_dom"/>
</dbReference>
<dbReference type="EMBL" id="CAKMRJ010005523">
    <property type="protein sequence ID" value="CAH1443602.1"/>
    <property type="molecule type" value="Genomic_DNA"/>
</dbReference>
<feature type="domain" description="Reverse transcriptase" evidence="1">
    <location>
        <begin position="1"/>
        <end position="149"/>
    </location>
</feature>
<dbReference type="PANTHER" id="PTHR33116">
    <property type="entry name" value="REVERSE TRANSCRIPTASE ZINC-BINDING DOMAIN-CONTAINING PROTEIN-RELATED-RELATED"/>
    <property type="match status" value="1"/>
</dbReference>
<evidence type="ECO:0000259" key="1">
    <source>
        <dbReference type="PROSITE" id="PS50878"/>
    </source>
</evidence>
<dbReference type="PANTHER" id="PTHR33116:SF84">
    <property type="entry name" value="RNA-DIRECTED DNA POLYMERASE"/>
    <property type="match status" value="1"/>
</dbReference>
<protein>
    <recommendedName>
        <fullName evidence="1">Reverse transcriptase domain-containing protein</fullName>
    </recommendedName>
</protein>
<dbReference type="InterPro" id="IPR043502">
    <property type="entry name" value="DNA/RNA_pol_sf"/>
</dbReference>
<name>A0AAU9P044_9ASTR</name>
<dbReference type="Proteomes" id="UP001157418">
    <property type="component" value="Unassembled WGS sequence"/>
</dbReference>
<proteinExistence type="predicted"/>
<sequence length="364" mass="41712">MNCVTTSSFMINIKGNFHGFFFQGKRGLRQGCPLSPYLFTLVMEVFNLMLKRSIRENVGFKYHWRCGTQKITHLCFADDLMLFCPGNIGSIRIIKKVMDEFVGAAGLIPNLSKSHIFFGNVKEPLKRRILDVLPFVEGKLPMKYLGIPLLNDQGSYAEKVQKCREELDKVQIELDNDPYNGDLRSEEGFYLQAFLNASIEEEKILKQRAKVQWLKEGDCKSAYFHKVVKGNINRNKVETIMDNDGKWKESDEAFKQIVKYFNDFLGVDRNVRPIISPKDLFENKLTHVQALNMVKEITCDEIKAALFDIDEDKALGSDGYTSKFFKGAWVIVGDDFCKAVKEFFLKKKILKEINAIAIALVPKV</sequence>
<reference evidence="2 3" key="1">
    <citation type="submission" date="2022-01" db="EMBL/GenBank/DDBJ databases">
        <authorList>
            <person name="Xiong W."/>
            <person name="Schranz E."/>
        </authorList>
    </citation>
    <scope>NUCLEOTIDE SEQUENCE [LARGE SCALE GENOMIC DNA]</scope>
</reference>
<keyword evidence="3" id="KW-1185">Reference proteome</keyword>
<dbReference type="PROSITE" id="PS50878">
    <property type="entry name" value="RT_POL"/>
    <property type="match status" value="1"/>
</dbReference>
<evidence type="ECO:0000313" key="2">
    <source>
        <dbReference type="EMBL" id="CAH1443602.1"/>
    </source>
</evidence>
<dbReference type="AlphaFoldDB" id="A0AAU9P044"/>
<accession>A0AAU9P044</accession>
<gene>
    <name evidence="2" type="ORF">LVIROSA_LOCUS29508</name>
</gene>
<organism evidence="2 3">
    <name type="scientific">Lactuca virosa</name>
    <dbReference type="NCBI Taxonomy" id="75947"/>
    <lineage>
        <taxon>Eukaryota</taxon>
        <taxon>Viridiplantae</taxon>
        <taxon>Streptophyta</taxon>
        <taxon>Embryophyta</taxon>
        <taxon>Tracheophyta</taxon>
        <taxon>Spermatophyta</taxon>
        <taxon>Magnoliopsida</taxon>
        <taxon>eudicotyledons</taxon>
        <taxon>Gunneridae</taxon>
        <taxon>Pentapetalae</taxon>
        <taxon>asterids</taxon>
        <taxon>campanulids</taxon>
        <taxon>Asterales</taxon>
        <taxon>Asteraceae</taxon>
        <taxon>Cichorioideae</taxon>
        <taxon>Cichorieae</taxon>
        <taxon>Lactucinae</taxon>
        <taxon>Lactuca</taxon>
    </lineage>
</organism>